<dbReference type="InterPro" id="IPR013149">
    <property type="entry name" value="ADH-like_C"/>
</dbReference>
<dbReference type="InterPro" id="IPR051603">
    <property type="entry name" value="Zinc-ADH_QOR/CCCR"/>
</dbReference>
<dbReference type="InterPro" id="IPR013154">
    <property type="entry name" value="ADH-like_N"/>
</dbReference>
<evidence type="ECO:0000256" key="1">
    <source>
        <dbReference type="ARBA" id="ARBA00022857"/>
    </source>
</evidence>
<evidence type="ECO:0000259" key="2">
    <source>
        <dbReference type="SMART" id="SM00829"/>
    </source>
</evidence>
<dbReference type="InterPro" id="IPR036291">
    <property type="entry name" value="NAD(P)-bd_dom_sf"/>
</dbReference>
<evidence type="ECO:0000313" key="4">
    <source>
        <dbReference type="Proteomes" id="UP000199657"/>
    </source>
</evidence>
<protein>
    <submittedName>
        <fullName evidence="3">NADPH2:quinone reductase</fullName>
    </submittedName>
</protein>
<accession>A0A1H8QKY8</accession>
<name>A0A1H8QKY8_9GAMM</name>
<feature type="domain" description="Enoyl reductase (ER)" evidence="2">
    <location>
        <begin position="12"/>
        <end position="325"/>
    </location>
</feature>
<dbReference type="STRING" id="406100.SAMN04488052_101640"/>
<reference evidence="3 4" key="1">
    <citation type="submission" date="2016-10" db="EMBL/GenBank/DDBJ databases">
        <authorList>
            <person name="de Groot N.N."/>
        </authorList>
    </citation>
    <scope>NUCLEOTIDE SEQUENCE [LARGE SCALE GENOMIC DNA]</scope>
    <source>
        <strain evidence="3 4">CGMCC 1.6291</strain>
    </source>
</reference>
<dbReference type="InterPro" id="IPR020843">
    <property type="entry name" value="ER"/>
</dbReference>
<dbReference type="Proteomes" id="UP000199657">
    <property type="component" value="Unassembled WGS sequence"/>
</dbReference>
<dbReference type="AlphaFoldDB" id="A0A1H8QKY8"/>
<keyword evidence="4" id="KW-1185">Reference proteome</keyword>
<dbReference type="Pfam" id="PF08240">
    <property type="entry name" value="ADH_N"/>
    <property type="match status" value="1"/>
</dbReference>
<gene>
    <name evidence="3" type="ORF">SAMN04488052_101640</name>
</gene>
<dbReference type="GO" id="GO:0016491">
    <property type="term" value="F:oxidoreductase activity"/>
    <property type="evidence" value="ECO:0007669"/>
    <property type="project" value="InterPro"/>
</dbReference>
<dbReference type="Gene3D" id="3.90.180.10">
    <property type="entry name" value="Medium-chain alcohol dehydrogenases, catalytic domain"/>
    <property type="match status" value="1"/>
</dbReference>
<dbReference type="SUPFAM" id="SSF51735">
    <property type="entry name" value="NAD(P)-binding Rossmann-fold domains"/>
    <property type="match status" value="1"/>
</dbReference>
<dbReference type="SMART" id="SM00829">
    <property type="entry name" value="PKS_ER"/>
    <property type="match status" value="1"/>
</dbReference>
<keyword evidence="1" id="KW-0521">NADP</keyword>
<dbReference type="Gene3D" id="3.40.50.720">
    <property type="entry name" value="NAD(P)-binding Rossmann-like Domain"/>
    <property type="match status" value="1"/>
</dbReference>
<dbReference type="CDD" id="cd08253">
    <property type="entry name" value="zeta_crystallin"/>
    <property type="match status" value="1"/>
</dbReference>
<dbReference type="Pfam" id="PF00107">
    <property type="entry name" value="ADH_zinc_N"/>
    <property type="match status" value="1"/>
</dbReference>
<dbReference type="SUPFAM" id="SSF50129">
    <property type="entry name" value="GroES-like"/>
    <property type="match status" value="1"/>
</dbReference>
<dbReference type="EMBL" id="FOEG01000001">
    <property type="protein sequence ID" value="SEO54852.1"/>
    <property type="molecule type" value="Genomic_DNA"/>
</dbReference>
<evidence type="ECO:0000313" key="3">
    <source>
        <dbReference type="EMBL" id="SEO54852.1"/>
    </source>
</evidence>
<dbReference type="RefSeq" id="WP_091639845.1">
    <property type="nucleotide sequence ID" value="NZ_FOEG01000001.1"/>
</dbReference>
<sequence>MRAAHYDRVGPAADVLTVSDIPTPEPGPGEVRVRLHASGVNPSDVKTRAGARSRELPFPRIIPHSDGAGVIDAVGDGVTAHTEGQRVWVWNAAWGRPDGTAADYVVLPERQVVALPDSVDMAAGACLGIPALTAFHAVNCHGGVRGQSVLIAGGAGAVSWYAIQMARAAGAARIITTVSSAEKAAVAREAGADEVINYREEDVAQRAMALTGDQGADRIVELEFAANAAVDVAALRPNGLIVAYGANAGEVTLPFFPSILKNVLLQFFIVYNLPEADHRAAIHGVTDLLQQDALRHRVAERRPLEQIAGAHALVESGQVVGNVVLDLA</sequence>
<organism evidence="3 4">
    <name type="scientific">Aquisalimonas asiatica</name>
    <dbReference type="NCBI Taxonomy" id="406100"/>
    <lineage>
        <taxon>Bacteria</taxon>
        <taxon>Pseudomonadati</taxon>
        <taxon>Pseudomonadota</taxon>
        <taxon>Gammaproteobacteria</taxon>
        <taxon>Chromatiales</taxon>
        <taxon>Ectothiorhodospiraceae</taxon>
        <taxon>Aquisalimonas</taxon>
    </lineage>
</organism>
<dbReference type="InterPro" id="IPR011032">
    <property type="entry name" value="GroES-like_sf"/>
</dbReference>
<proteinExistence type="predicted"/>
<dbReference type="OrthoDB" id="9785812at2"/>
<dbReference type="PANTHER" id="PTHR44154:SF1">
    <property type="entry name" value="QUINONE OXIDOREDUCTASE"/>
    <property type="match status" value="1"/>
</dbReference>
<dbReference type="PANTHER" id="PTHR44154">
    <property type="entry name" value="QUINONE OXIDOREDUCTASE"/>
    <property type="match status" value="1"/>
</dbReference>